<protein>
    <recommendedName>
        <fullName evidence="3">Hemerythrin-like domain-containing protein</fullName>
    </recommendedName>
</protein>
<name>A0A077MFK9_9MICO</name>
<comment type="caution">
    <text evidence="1">The sequence shown here is derived from an EMBL/GenBank/DDBJ whole genome shotgun (WGS) entry which is preliminary data.</text>
</comment>
<dbReference type="EMBL" id="CAJC01000167">
    <property type="protein sequence ID" value="CCI54037.1"/>
    <property type="molecule type" value="Genomic_DNA"/>
</dbReference>
<reference evidence="1 2" key="1">
    <citation type="journal article" date="2013" name="ISME J.">
        <title>A metabolic model for members of the genus Tetrasphaera involved in enhanced biological phosphorus removal.</title>
        <authorList>
            <person name="Kristiansen R."/>
            <person name="Nguyen H.T.T."/>
            <person name="Saunders A.M."/>
            <person name="Nielsen J.L."/>
            <person name="Wimmer R."/>
            <person name="Le V.Q."/>
            <person name="McIlroy S.J."/>
            <person name="Petrovski S."/>
            <person name="Seviour R.J."/>
            <person name="Calteau A."/>
            <person name="Nielsen K.L."/>
            <person name="Nielsen P.H."/>
        </authorList>
    </citation>
    <scope>NUCLEOTIDE SEQUENCE [LARGE SCALE GENOMIC DNA]</scope>
    <source>
        <strain evidence="1 2">Ben 74</strain>
    </source>
</reference>
<gene>
    <name evidence="1" type="ORF">BN13_550025</name>
</gene>
<keyword evidence="2" id="KW-1185">Reference proteome</keyword>
<dbReference type="AlphaFoldDB" id="A0A077MFK9"/>
<dbReference type="Proteomes" id="UP000035720">
    <property type="component" value="Unassembled WGS sequence"/>
</dbReference>
<evidence type="ECO:0008006" key="3">
    <source>
        <dbReference type="Google" id="ProtNLM"/>
    </source>
</evidence>
<dbReference type="OrthoDB" id="263362at2"/>
<accession>A0A077MFK9</accession>
<organism evidence="1 2">
    <name type="scientific">Nostocoides jenkinsii Ben 74</name>
    <dbReference type="NCBI Taxonomy" id="1193518"/>
    <lineage>
        <taxon>Bacteria</taxon>
        <taxon>Bacillati</taxon>
        <taxon>Actinomycetota</taxon>
        <taxon>Actinomycetes</taxon>
        <taxon>Micrococcales</taxon>
        <taxon>Intrasporangiaceae</taxon>
        <taxon>Nostocoides</taxon>
    </lineage>
</organism>
<evidence type="ECO:0000313" key="1">
    <source>
        <dbReference type="EMBL" id="CCI54037.1"/>
    </source>
</evidence>
<sequence>MDSEITAYLEEVRAHRGELGEAMRALDDALAMPLGLGQLWRRRVRAALTELAHDLEDHVSLTEAPGGLYADLRTRSPRLASGVEAQLADHVHFVTEVGRLLDARDEGTAGEDVAGHREAINQLLALLARHRQRGSDLIYEAYAVDIGGSD</sequence>
<proteinExistence type="predicted"/>
<evidence type="ECO:0000313" key="2">
    <source>
        <dbReference type="Proteomes" id="UP000035720"/>
    </source>
</evidence>
<dbReference type="RefSeq" id="WP_048546454.1">
    <property type="nucleotide sequence ID" value="NZ_HF571038.1"/>
</dbReference>